<dbReference type="InterPro" id="IPR048279">
    <property type="entry name" value="MdtK-like"/>
</dbReference>
<dbReference type="PANTHER" id="PTHR43298:SF2">
    <property type="entry name" value="FMN_FAD EXPORTER YEEO-RELATED"/>
    <property type="match status" value="1"/>
</dbReference>
<comment type="subcellular location">
    <subcellularLocation>
        <location evidence="1">Cell membrane</location>
        <topology evidence="1">Multi-pass membrane protein</topology>
    </subcellularLocation>
</comment>
<keyword evidence="7" id="KW-0406">Ion transport</keyword>
<feature type="transmembrane region" description="Helical" evidence="10">
    <location>
        <begin position="73"/>
        <end position="92"/>
    </location>
</feature>
<comment type="caution">
    <text evidence="11">The sequence shown here is derived from an EMBL/GenBank/DDBJ whole genome shotgun (WGS) entry which is preliminary data.</text>
</comment>
<dbReference type="GO" id="GO:0042910">
    <property type="term" value="F:xenobiotic transmembrane transporter activity"/>
    <property type="evidence" value="ECO:0007669"/>
    <property type="project" value="InterPro"/>
</dbReference>
<dbReference type="AlphaFoldDB" id="A0A2A8CU18"/>
<dbReference type="PANTHER" id="PTHR43298">
    <property type="entry name" value="MULTIDRUG RESISTANCE PROTEIN NORM-RELATED"/>
    <property type="match status" value="1"/>
</dbReference>
<keyword evidence="8 10" id="KW-0472">Membrane</keyword>
<feature type="transmembrane region" description="Helical" evidence="10">
    <location>
        <begin position="277"/>
        <end position="297"/>
    </location>
</feature>
<feature type="transmembrane region" description="Helical" evidence="10">
    <location>
        <begin position="50"/>
        <end position="67"/>
    </location>
</feature>
<feature type="transmembrane region" description="Helical" evidence="10">
    <location>
        <begin position="150"/>
        <end position="171"/>
    </location>
</feature>
<evidence type="ECO:0000256" key="10">
    <source>
        <dbReference type="SAM" id="Phobius"/>
    </source>
</evidence>
<evidence type="ECO:0000313" key="12">
    <source>
        <dbReference type="Proteomes" id="UP000220102"/>
    </source>
</evidence>
<keyword evidence="2" id="KW-0813">Transport</keyword>
<dbReference type="Proteomes" id="UP000220102">
    <property type="component" value="Unassembled WGS sequence"/>
</dbReference>
<dbReference type="InterPro" id="IPR050222">
    <property type="entry name" value="MATE_MdtK"/>
</dbReference>
<accession>A0A2A8CU18</accession>
<organism evidence="11 12">
    <name type="scientific">Longibacter salinarum</name>
    <dbReference type="NCBI Taxonomy" id="1850348"/>
    <lineage>
        <taxon>Bacteria</taxon>
        <taxon>Pseudomonadati</taxon>
        <taxon>Rhodothermota</taxon>
        <taxon>Rhodothermia</taxon>
        <taxon>Rhodothermales</taxon>
        <taxon>Salisaetaceae</taxon>
        <taxon>Longibacter</taxon>
    </lineage>
</organism>
<evidence type="ECO:0000256" key="7">
    <source>
        <dbReference type="ARBA" id="ARBA00023065"/>
    </source>
</evidence>
<keyword evidence="12" id="KW-1185">Reference proteome</keyword>
<evidence type="ECO:0000256" key="9">
    <source>
        <dbReference type="ARBA" id="ARBA00031636"/>
    </source>
</evidence>
<keyword evidence="5 10" id="KW-0812">Transmembrane</keyword>
<dbReference type="CDD" id="cd13137">
    <property type="entry name" value="MATE_NorM_like"/>
    <property type="match status" value="1"/>
</dbReference>
<evidence type="ECO:0000256" key="4">
    <source>
        <dbReference type="ARBA" id="ARBA00022475"/>
    </source>
</evidence>
<proteinExistence type="predicted"/>
<reference evidence="11 12" key="1">
    <citation type="submission" date="2017-10" db="EMBL/GenBank/DDBJ databases">
        <title>Draft genome of Longibacter Salinarum.</title>
        <authorList>
            <person name="Goh K.M."/>
            <person name="Shamsir M.S."/>
            <person name="Lim S.W."/>
        </authorList>
    </citation>
    <scope>NUCLEOTIDE SEQUENCE [LARGE SCALE GENOMIC DNA]</scope>
    <source>
        <strain evidence="11 12">KCTC 52045</strain>
    </source>
</reference>
<evidence type="ECO:0000256" key="8">
    <source>
        <dbReference type="ARBA" id="ARBA00023136"/>
    </source>
</evidence>
<dbReference type="GO" id="GO:0015297">
    <property type="term" value="F:antiporter activity"/>
    <property type="evidence" value="ECO:0007669"/>
    <property type="project" value="UniProtKB-KW"/>
</dbReference>
<dbReference type="OrthoDB" id="9780160at2"/>
<dbReference type="GO" id="GO:0005886">
    <property type="term" value="C:plasma membrane"/>
    <property type="evidence" value="ECO:0007669"/>
    <property type="project" value="UniProtKB-SubCell"/>
</dbReference>
<keyword evidence="3" id="KW-0050">Antiport</keyword>
<evidence type="ECO:0000256" key="1">
    <source>
        <dbReference type="ARBA" id="ARBA00004651"/>
    </source>
</evidence>
<feature type="transmembrane region" description="Helical" evidence="10">
    <location>
        <begin position="431"/>
        <end position="452"/>
    </location>
</feature>
<keyword evidence="4" id="KW-1003">Cell membrane</keyword>
<dbReference type="NCBIfam" id="TIGR00797">
    <property type="entry name" value="matE"/>
    <property type="match status" value="1"/>
</dbReference>
<sequence length="475" mass="49588">MLNPVRATIEGIGRLLTYLGWIDGDRAYRIADLAWPRIVTGIARMSKSTADVAMVGIALGPAAIAGVGYGLPFWMLAFILGGGVAGGTISLVSQRVGADEERGVDAAITVSAIVAAGVTIPFAGLFGFIPEPFIQIIGSGEQAITYGADYLRVASLAMPFAALNLVASRAFVGANDAQTPMMIRAGAAVGNIVLNVPLIFVFDLGVVGAALGTLISNAAATAFFAAGLLRGHLPMIGALPLRLHRAAPFWNGETARSLRRIATPLVLRNVALNGGEFPMLAIVSLFGPNAVAAFVVALRVRALMNTPGWGFGLASSSLVGQAMGTGDARSTTGYAQDALRFTVAAYGVTALCVFAFAGPISTLFVQDPEVLEITIALVRATCLSVLAWGLMNGALGPLRAAGDTRWPFYAQVFGLVICALPTAYLGATTELGFYGLYAALILETGVPAAILYMRYRSGRWNDVAFRSQRNISRPG</sequence>
<evidence type="ECO:0000256" key="2">
    <source>
        <dbReference type="ARBA" id="ARBA00022448"/>
    </source>
</evidence>
<evidence type="ECO:0000256" key="3">
    <source>
        <dbReference type="ARBA" id="ARBA00022449"/>
    </source>
</evidence>
<dbReference type="GO" id="GO:0006811">
    <property type="term" value="P:monoatomic ion transport"/>
    <property type="evidence" value="ECO:0007669"/>
    <property type="project" value="UniProtKB-KW"/>
</dbReference>
<feature type="transmembrane region" description="Helical" evidence="10">
    <location>
        <begin position="373"/>
        <end position="394"/>
    </location>
</feature>
<evidence type="ECO:0000256" key="5">
    <source>
        <dbReference type="ARBA" id="ARBA00022692"/>
    </source>
</evidence>
<evidence type="ECO:0000313" key="11">
    <source>
        <dbReference type="EMBL" id="PEN11224.1"/>
    </source>
</evidence>
<feature type="transmembrane region" description="Helical" evidence="10">
    <location>
        <begin position="338"/>
        <end position="361"/>
    </location>
</feature>
<evidence type="ECO:0000256" key="6">
    <source>
        <dbReference type="ARBA" id="ARBA00022989"/>
    </source>
</evidence>
<dbReference type="EMBL" id="PDEQ01000011">
    <property type="protein sequence ID" value="PEN11224.1"/>
    <property type="molecule type" value="Genomic_DNA"/>
</dbReference>
<name>A0A2A8CU18_9BACT</name>
<dbReference type="InterPro" id="IPR002528">
    <property type="entry name" value="MATE_fam"/>
</dbReference>
<feature type="transmembrane region" description="Helical" evidence="10">
    <location>
        <begin position="104"/>
        <end position="130"/>
    </location>
</feature>
<gene>
    <name evidence="11" type="ORF">CRI94_16475</name>
</gene>
<feature type="transmembrane region" description="Helical" evidence="10">
    <location>
        <begin position="406"/>
        <end position="425"/>
    </location>
</feature>
<protein>
    <recommendedName>
        <fullName evidence="9">Multidrug-efflux transporter</fullName>
    </recommendedName>
</protein>
<dbReference type="PIRSF" id="PIRSF006603">
    <property type="entry name" value="DinF"/>
    <property type="match status" value="1"/>
</dbReference>
<keyword evidence="6 10" id="KW-1133">Transmembrane helix</keyword>
<dbReference type="Pfam" id="PF01554">
    <property type="entry name" value="MatE"/>
    <property type="match status" value="2"/>
</dbReference>